<keyword evidence="3 6" id="KW-0812">Transmembrane</keyword>
<dbReference type="InterPro" id="IPR002781">
    <property type="entry name" value="TM_pro_TauE-like"/>
</dbReference>
<dbReference type="EMBL" id="RXLZ01000013">
    <property type="protein sequence ID" value="RTQ90521.1"/>
    <property type="molecule type" value="Genomic_DNA"/>
</dbReference>
<dbReference type="AlphaFoldDB" id="A0A431ULE4"/>
<keyword evidence="4 6" id="KW-1133">Transmembrane helix</keyword>
<feature type="transmembrane region" description="Helical" evidence="6">
    <location>
        <begin position="75"/>
        <end position="94"/>
    </location>
</feature>
<evidence type="ECO:0000256" key="2">
    <source>
        <dbReference type="ARBA" id="ARBA00009142"/>
    </source>
</evidence>
<dbReference type="PANTHER" id="PTHR43701:SF2">
    <property type="entry name" value="MEMBRANE TRANSPORTER PROTEIN YJNA-RELATED"/>
    <property type="match status" value="1"/>
</dbReference>
<evidence type="ECO:0000256" key="1">
    <source>
        <dbReference type="ARBA" id="ARBA00004141"/>
    </source>
</evidence>
<comment type="subcellular location">
    <subcellularLocation>
        <location evidence="6">Cell membrane</location>
        <topology evidence="6">Multi-pass membrane protein</topology>
    </subcellularLocation>
    <subcellularLocation>
        <location evidence="1">Membrane</location>
        <topology evidence="1">Multi-pass membrane protein</topology>
    </subcellularLocation>
</comment>
<accession>A0A431ULE4</accession>
<protein>
    <recommendedName>
        <fullName evidence="6">Probable membrane transporter protein</fullName>
    </recommendedName>
</protein>
<evidence type="ECO:0000256" key="6">
    <source>
        <dbReference type="RuleBase" id="RU363041"/>
    </source>
</evidence>
<dbReference type="GO" id="GO:0005886">
    <property type="term" value="C:plasma membrane"/>
    <property type="evidence" value="ECO:0007669"/>
    <property type="project" value="UniProtKB-SubCell"/>
</dbReference>
<gene>
    <name evidence="7" type="ORF">EKL94_06295</name>
</gene>
<evidence type="ECO:0000256" key="4">
    <source>
        <dbReference type="ARBA" id="ARBA00022989"/>
    </source>
</evidence>
<feature type="transmembrane region" description="Helical" evidence="6">
    <location>
        <begin position="143"/>
        <end position="171"/>
    </location>
</feature>
<name>A0A431ULE4_STEMA</name>
<dbReference type="Proteomes" id="UP000271705">
    <property type="component" value="Unassembled WGS sequence"/>
</dbReference>
<comment type="similarity">
    <text evidence="2 6">Belongs to the 4-toluene sulfonate uptake permease (TSUP) (TC 2.A.102) family.</text>
</comment>
<feature type="transmembrane region" description="Helical" evidence="6">
    <location>
        <begin position="237"/>
        <end position="255"/>
    </location>
</feature>
<feature type="transmembrane region" description="Helical" evidence="6">
    <location>
        <begin position="106"/>
        <end position="122"/>
    </location>
</feature>
<feature type="transmembrane region" description="Helical" evidence="6">
    <location>
        <begin position="48"/>
        <end position="68"/>
    </location>
</feature>
<evidence type="ECO:0000313" key="7">
    <source>
        <dbReference type="EMBL" id="RTQ90521.1"/>
    </source>
</evidence>
<feature type="transmembrane region" description="Helical" evidence="6">
    <location>
        <begin position="9"/>
        <end position="42"/>
    </location>
</feature>
<feature type="transmembrane region" description="Helical" evidence="6">
    <location>
        <begin position="204"/>
        <end position="225"/>
    </location>
</feature>
<dbReference type="RefSeq" id="WP_126928430.1">
    <property type="nucleotide sequence ID" value="NZ_RXLZ01000013.1"/>
</dbReference>
<evidence type="ECO:0000256" key="5">
    <source>
        <dbReference type="ARBA" id="ARBA00023136"/>
    </source>
</evidence>
<dbReference type="PANTHER" id="PTHR43701">
    <property type="entry name" value="MEMBRANE TRANSPORTER PROTEIN MJ0441-RELATED"/>
    <property type="match status" value="1"/>
</dbReference>
<proteinExistence type="inferred from homology"/>
<evidence type="ECO:0000313" key="8">
    <source>
        <dbReference type="Proteomes" id="UP000271705"/>
    </source>
</evidence>
<comment type="caution">
    <text evidence="7">The sequence shown here is derived from an EMBL/GenBank/DDBJ whole genome shotgun (WGS) entry which is preliminary data.</text>
</comment>
<keyword evidence="5 6" id="KW-0472">Membrane</keyword>
<reference evidence="7 8" key="1">
    <citation type="submission" date="2018-12" db="EMBL/GenBank/DDBJ databases">
        <authorList>
            <person name="Kartti S."/>
            <person name="Manni A."/>
            <person name="Chemao El Fihri M.W."/>
            <person name="Laamarti M."/>
            <person name="Temsamani L."/>
            <person name="El Jamali J.E."/>
            <person name="Ouadghiri M."/>
            <person name="Ibrahimi A."/>
            <person name="Filati-Maltouf A."/>
        </authorList>
    </citation>
    <scope>NUCLEOTIDE SEQUENCE [LARGE SCALE GENOMIC DNA]</scope>
    <source>
        <strain evidence="7 8">MDMC339</strain>
    </source>
</reference>
<dbReference type="InterPro" id="IPR051598">
    <property type="entry name" value="TSUP/Inactive_protease-like"/>
</dbReference>
<evidence type="ECO:0000256" key="3">
    <source>
        <dbReference type="ARBA" id="ARBA00022692"/>
    </source>
</evidence>
<dbReference type="Pfam" id="PF01925">
    <property type="entry name" value="TauE"/>
    <property type="match status" value="1"/>
</dbReference>
<organism evidence="7 8">
    <name type="scientific">Stenotrophomonas maltophilia</name>
    <name type="common">Pseudomonas maltophilia</name>
    <name type="synonym">Xanthomonas maltophilia</name>
    <dbReference type="NCBI Taxonomy" id="40324"/>
    <lineage>
        <taxon>Bacteria</taxon>
        <taxon>Pseudomonadati</taxon>
        <taxon>Pseudomonadota</taxon>
        <taxon>Gammaproteobacteria</taxon>
        <taxon>Lysobacterales</taxon>
        <taxon>Lysobacteraceae</taxon>
        <taxon>Stenotrophomonas</taxon>
        <taxon>Stenotrophomonas maltophilia group</taxon>
    </lineage>
</organism>
<sequence length="258" mass="25749">MEALSPLQLVLGGLSGVLVGFVLGVVGAGGSILAVPLMLYVVGVEDPHVAIGTSALAVAVNAVSNLVMHARRGNVRWPCALVFALAGGAGAYLGSSLGKAFDGRRLLALFAVVMVVVGVAMLRRRNTLGFADARLGRRNAPALIGLGATAGGLSGFFGIGGGFLIVPALVAATGMPMIAAVGSSLVAVAAFGMTTALNYAQAGLVNWTLAAVFVVAGMAGGTAGAATSTKLASYRGALNTVFAVLIFITAAYMLWKVS</sequence>
<keyword evidence="6" id="KW-1003">Cell membrane</keyword>
<feature type="transmembrane region" description="Helical" evidence="6">
    <location>
        <begin position="177"/>
        <end position="197"/>
    </location>
</feature>